<dbReference type="Gene3D" id="3.40.720.10">
    <property type="entry name" value="Alkaline Phosphatase, subunit A"/>
    <property type="match status" value="1"/>
</dbReference>
<dbReference type="CDD" id="cd16015">
    <property type="entry name" value="LTA_synthase"/>
    <property type="match status" value="1"/>
</dbReference>
<evidence type="ECO:0000313" key="8">
    <source>
        <dbReference type="EMBL" id="QIO04535.1"/>
    </source>
</evidence>
<keyword evidence="3 6" id="KW-0812">Transmembrane</keyword>
<evidence type="ECO:0000256" key="6">
    <source>
        <dbReference type="SAM" id="Phobius"/>
    </source>
</evidence>
<feature type="transmembrane region" description="Helical" evidence="6">
    <location>
        <begin position="44"/>
        <end position="62"/>
    </location>
</feature>
<feature type="transmembrane region" description="Helical" evidence="6">
    <location>
        <begin position="7"/>
        <end position="24"/>
    </location>
</feature>
<dbReference type="GO" id="GO:0005886">
    <property type="term" value="C:plasma membrane"/>
    <property type="evidence" value="ECO:0007669"/>
    <property type="project" value="UniProtKB-SubCell"/>
</dbReference>
<reference evidence="8 9" key="1">
    <citation type="submission" date="2020-03" db="EMBL/GenBank/DDBJ databases">
        <authorList>
            <person name="Zhu W."/>
        </authorList>
    </citation>
    <scope>NUCLEOTIDE SEQUENCE [LARGE SCALE GENOMIC DNA]</scope>
    <source>
        <strain evidence="8 9">323-1</strain>
    </source>
</reference>
<gene>
    <name evidence="8" type="ORF">G8E00_00455</name>
</gene>
<dbReference type="InterPro" id="IPR017850">
    <property type="entry name" value="Alkaline_phosphatase_core_sf"/>
</dbReference>
<dbReference type="Pfam" id="PF00884">
    <property type="entry name" value="Sulfatase"/>
    <property type="match status" value="1"/>
</dbReference>
<comment type="subcellular location">
    <subcellularLocation>
        <location evidence="1">Cell membrane</location>
        <topology evidence="1">Multi-pass membrane protein</topology>
    </subcellularLocation>
</comment>
<sequence length="628" mass="71894">MHTTKQQALFFFVALLSMFIFFLYQENITNFFKLPHAYMMTRLYKYGFAVLVNYALISLIYLMLRKTWVTLFFSQFLFFALNFINIKKEQYLSASLVPSDFLLVKETLIAAPWFLKIAALVGLALFLVFAIFIYRKEAKEPNTLIASNALITITFFGFFVAANFSNNFQKYCSGASKSGTCTLTQALPNTRGDWIGDSLIIRNSGITTFFVSKSLDSINQKVFQTQVIPEDQIQKILLPKSPESVAKADVSKQSQKSTEPDTSQLPNIVFVMSEAHWDASKLDKSIPKNITPTIDKYKVGHMLSPTFGGGTANVEFEVLTGLNVFLNHDELAYVAKLKRPTYSLASYMNDLGYDTTAMHNNGKFFYNRNTVYQNFGFNRFTSIENMVSASERKKFTNTAGWATDDLLYQNIVAQLQKSKDQAQFIYAITVENHFNYNDDRFGKNNFNITKDGLSDLNKRRLNTYLSGLQRADQHFKKLIEDAKHIERPTMIIFFGDHLPNLGDVFDDYHFYANAEQKSTKNDVKFYQTPLAVWSNFDIDRKQFKTKDTTAHFLAVDTLKAAKLPLSPYYQFMSDLSQCYKKIHKTGIETNPKCDSKSNSILESYKQLNIDILNGKNFSYELLKAKPMA</sequence>
<keyword evidence="9" id="KW-1185">Reference proteome</keyword>
<organism evidence="8 9">
    <name type="scientific">Acinetobacter shaoyimingii</name>
    <dbReference type="NCBI Taxonomy" id="2715164"/>
    <lineage>
        <taxon>Bacteria</taxon>
        <taxon>Pseudomonadati</taxon>
        <taxon>Pseudomonadota</taxon>
        <taxon>Gammaproteobacteria</taxon>
        <taxon>Moraxellales</taxon>
        <taxon>Moraxellaceae</taxon>
        <taxon>Acinetobacter</taxon>
    </lineage>
</organism>
<dbReference type="EMBL" id="CP049801">
    <property type="protein sequence ID" value="QIO04535.1"/>
    <property type="molecule type" value="Genomic_DNA"/>
</dbReference>
<proteinExistence type="predicted"/>
<evidence type="ECO:0000256" key="3">
    <source>
        <dbReference type="ARBA" id="ARBA00022692"/>
    </source>
</evidence>
<evidence type="ECO:0000256" key="2">
    <source>
        <dbReference type="ARBA" id="ARBA00022475"/>
    </source>
</evidence>
<feature type="domain" description="Sulfatase N-terminal" evidence="7">
    <location>
        <begin position="266"/>
        <end position="544"/>
    </location>
</feature>
<evidence type="ECO:0000259" key="7">
    <source>
        <dbReference type="Pfam" id="PF00884"/>
    </source>
</evidence>
<dbReference type="PANTHER" id="PTHR47371:SF3">
    <property type="entry name" value="PHOSPHOGLYCEROL TRANSFERASE I"/>
    <property type="match status" value="1"/>
</dbReference>
<keyword evidence="5 6" id="KW-0472">Membrane</keyword>
<evidence type="ECO:0000256" key="4">
    <source>
        <dbReference type="ARBA" id="ARBA00022989"/>
    </source>
</evidence>
<protein>
    <submittedName>
        <fullName evidence="8">Sulfatase-like hydrolase/transferase</fullName>
    </submittedName>
</protein>
<dbReference type="KEGG" id="asha:G8E00_00455"/>
<dbReference type="GO" id="GO:0016740">
    <property type="term" value="F:transferase activity"/>
    <property type="evidence" value="ECO:0007669"/>
    <property type="project" value="UniProtKB-KW"/>
</dbReference>
<feature type="transmembrane region" description="Helical" evidence="6">
    <location>
        <begin position="69"/>
        <end position="86"/>
    </location>
</feature>
<feature type="transmembrane region" description="Helical" evidence="6">
    <location>
        <begin position="113"/>
        <end position="133"/>
    </location>
</feature>
<dbReference type="PANTHER" id="PTHR47371">
    <property type="entry name" value="LIPOTEICHOIC ACID SYNTHASE"/>
    <property type="match status" value="1"/>
</dbReference>
<keyword evidence="8" id="KW-0378">Hydrolase</keyword>
<dbReference type="AlphaFoldDB" id="A0A6G8RRM3"/>
<dbReference type="GO" id="GO:0016787">
    <property type="term" value="F:hydrolase activity"/>
    <property type="evidence" value="ECO:0007669"/>
    <property type="project" value="UniProtKB-KW"/>
</dbReference>
<evidence type="ECO:0000256" key="1">
    <source>
        <dbReference type="ARBA" id="ARBA00004651"/>
    </source>
</evidence>
<dbReference type="InterPro" id="IPR000917">
    <property type="entry name" value="Sulfatase_N"/>
</dbReference>
<name>A0A6G8RRM3_9GAMM</name>
<evidence type="ECO:0000256" key="5">
    <source>
        <dbReference type="ARBA" id="ARBA00023136"/>
    </source>
</evidence>
<evidence type="ECO:0000313" key="9">
    <source>
        <dbReference type="Proteomes" id="UP000502297"/>
    </source>
</evidence>
<dbReference type="InterPro" id="IPR050448">
    <property type="entry name" value="OpgB/LTA_synthase_biosynth"/>
</dbReference>
<accession>A0A6G8RRM3</accession>
<feature type="transmembrane region" description="Helical" evidence="6">
    <location>
        <begin position="145"/>
        <end position="164"/>
    </location>
</feature>
<keyword evidence="2" id="KW-1003">Cell membrane</keyword>
<dbReference type="SUPFAM" id="SSF53649">
    <property type="entry name" value="Alkaline phosphatase-like"/>
    <property type="match status" value="1"/>
</dbReference>
<keyword evidence="4 6" id="KW-1133">Transmembrane helix</keyword>
<dbReference type="Proteomes" id="UP000502297">
    <property type="component" value="Chromosome"/>
</dbReference>
<keyword evidence="8" id="KW-0808">Transferase</keyword>